<dbReference type="InterPro" id="IPR012337">
    <property type="entry name" value="RNaseH-like_sf"/>
</dbReference>
<name>M1W8F4_CLAP2</name>
<comment type="caution">
    <text evidence="3">The sequence shown here is derived from an EMBL/GenBank/DDBJ whole genome shotgun (WGS) entry which is preliminary data.</text>
</comment>
<gene>
    <name evidence="3" type="ORF">CPUR_02911</name>
</gene>
<keyword evidence="4" id="KW-1185">Reference proteome</keyword>
<evidence type="ECO:0008006" key="5">
    <source>
        <dbReference type="Google" id="ProtNLM"/>
    </source>
</evidence>
<feature type="compositionally biased region" description="Basic residues" evidence="1">
    <location>
        <begin position="219"/>
        <end position="232"/>
    </location>
</feature>
<evidence type="ECO:0000313" key="3">
    <source>
        <dbReference type="EMBL" id="CCE29218.1"/>
    </source>
</evidence>
<dbReference type="GO" id="GO:0006357">
    <property type="term" value="P:regulation of transcription by RNA polymerase II"/>
    <property type="evidence" value="ECO:0007669"/>
    <property type="project" value="TreeGrafter"/>
</dbReference>
<dbReference type="SUPFAM" id="SSF53098">
    <property type="entry name" value="Ribonuclease H-like"/>
    <property type="match status" value="1"/>
</dbReference>
<dbReference type="EMBL" id="CAGA01000012">
    <property type="protein sequence ID" value="CCE29218.1"/>
    <property type="molecule type" value="Genomic_DNA"/>
</dbReference>
<dbReference type="PANTHER" id="PTHR46169">
    <property type="entry name" value="DNA REPLICATION-RELATED ELEMENT FACTOR, ISOFORM A"/>
    <property type="match status" value="1"/>
</dbReference>
<evidence type="ECO:0000313" key="4">
    <source>
        <dbReference type="Proteomes" id="UP000016801"/>
    </source>
</evidence>
<keyword evidence="2" id="KW-1133">Transmembrane helix</keyword>
<dbReference type="AlphaFoldDB" id="M1W8F4"/>
<dbReference type="Proteomes" id="UP000016801">
    <property type="component" value="Unassembled WGS sequence"/>
</dbReference>
<dbReference type="PANTHER" id="PTHR46169:SF29">
    <property type="entry name" value="DNA REPLICATION-RELATED ELEMENT FACTOR, ISOFORM A"/>
    <property type="match status" value="1"/>
</dbReference>
<sequence length="239" mass="27601">MKEIYGRHTALNLALLLEQTLVEYGIKHRLGYTMSDNASANDACVEALTLRCCPELKTKDMRDRRRLGCFGHIVNLCAGAFTRGYFRKQRFANTKVGGQEDHLEIIEANVTRWNSFYRATERFLALEECISRFWQEWKHLGVEPTPETLTSEDWEELRSTNQALKVFGDATLAVEGHGTFLSNWLSVMDALLDRINNVKTDFEARRDKDRASNELTSLPKRRKTKGKDKRGNRLVPYHM</sequence>
<accession>M1W8F4</accession>
<feature type="region of interest" description="Disordered" evidence="1">
    <location>
        <begin position="210"/>
        <end position="239"/>
    </location>
</feature>
<dbReference type="OrthoDB" id="5101335at2759"/>
<dbReference type="GO" id="GO:0005634">
    <property type="term" value="C:nucleus"/>
    <property type="evidence" value="ECO:0007669"/>
    <property type="project" value="TreeGrafter"/>
</dbReference>
<dbReference type="HOGENOM" id="CLU_1161024_0_0_1"/>
<reference evidence="3 4" key="1">
    <citation type="journal article" date="2013" name="PLoS Genet.">
        <title>Plant-symbiotic fungi as chemical engineers: Multi-genome analysis of the Clavicipitaceae reveals dynamics of alkaloid loci.</title>
        <authorList>
            <person name="Schardl C.L."/>
            <person name="Young C.A."/>
            <person name="Hesse U."/>
            <person name="Amyotte S.G."/>
            <person name="Andreeva K."/>
            <person name="Calie P.J."/>
            <person name="Fleetwood D.J."/>
            <person name="Haws D.C."/>
            <person name="Moore N."/>
            <person name="Oeser B."/>
            <person name="Panaccione D.G."/>
            <person name="Schweri K.K."/>
            <person name="Voisey C.R."/>
            <person name="Farman M.L."/>
            <person name="Jaromczyk J.W."/>
            <person name="Roe B.A."/>
            <person name="O'Sullivan D.M."/>
            <person name="Scott B."/>
            <person name="Tudzynski P."/>
            <person name="An Z."/>
            <person name="Arnaoudova E.G."/>
            <person name="Bullock C.T."/>
            <person name="Charlton N.D."/>
            <person name="Chen L."/>
            <person name="Cox M."/>
            <person name="Dinkins R.D."/>
            <person name="Florea S."/>
            <person name="Glenn A.E."/>
            <person name="Gordon A."/>
            <person name="Gueldener U."/>
            <person name="Harris D.R."/>
            <person name="Hollin W."/>
            <person name="Jaromczyk J."/>
            <person name="Johnson R.D."/>
            <person name="Khan A.K."/>
            <person name="Leistner E."/>
            <person name="Leuchtmann A."/>
            <person name="Li C."/>
            <person name="Liu J."/>
            <person name="Liu J."/>
            <person name="Liu M."/>
            <person name="Mace W."/>
            <person name="Machado C."/>
            <person name="Nagabhyru P."/>
            <person name="Pan J."/>
            <person name="Schmid J."/>
            <person name="Sugawara K."/>
            <person name="Steiner U."/>
            <person name="Takach J.E."/>
            <person name="Tanaka E."/>
            <person name="Webb J.S."/>
            <person name="Wilson E.V."/>
            <person name="Wiseman J.L."/>
            <person name="Yoshida R."/>
            <person name="Zeng Z."/>
        </authorList>
    </citation>
    <scope>NUCLEOTIDE SEQUENCE [LARGE SCALE GENOMIC DNA]</scope>
    <source>
        <strain evidence="3 4">20.1</strain>
    </source>
</reference>
<keyword evidence="2" id="KW-0472">Membrane</keyword>
<evidence type="ECO:0000256" key="2">
    <source>
        <dbReference type="SAM" id="Phobius"/>
    </source>
</evidence>
<organism evidence="3 4">
    <name type="scientific">Claviceps purpurea (strain 20.1)</name>
    <name type="common">Ergot fungus</name>
    <name type="synonym">Sphacelia segetum</name>
    <dbReference type="NCBI Taxonomy" id="1111077"/>
    <lineage>
        <taxon>Eukaryota</taxon>
        <taxon>Fungi</taxon>
        <taxon>Dikarya</taxon>
        <taxon>Ascomycota</taxon>
        <taxon>Pezizomycotina</taxon>
        <taxon>Sordariomycetes</taxon>
        <taxon>Hypocreomycetidae</taxon>
        <taxon>Hypocreales</taxon>
        <taxon>Clavicipitaceae</taxon>
        <taxon>Claviceps</taxon>
    </lineage>
</organism>
<evidence type="ECO:0000256" key="1">
    <source>
        <dbReference type="SAM" id="MobiDB-lite"/>
    </source>
</evidence>
<protein>
    <recommendedName>
        <fullName evidence="5">AC transposase</fullName>
    </recommendedName>
</protein>
<keyword evidence="2" id="KW-0812">Transmembrane</keyword>
<feature type="transmembrane region" description="Helical" evidence="2">
    <location>
        <begin position="67"/>
        <end position="86"/>
    </location>
</feature>
<dbReference type="VEuPathDB" id="FungiDB:CPUR_02911"/>
<dbReference type="InterPro" id="IPR052717">
    <property type="entry name" value="Vacuolar_transposase_reg"/>
</dbReference>
<proteinExistence type="predicted"/>